<sequence>MSMAPDTSYHRPVMLAECLEALQLRPDGRYVDVTFGGGGHSAAILEQLGPKGHLYAFDQDADAEEQAQKLIRGPFGDRFTFIRANFSQLHAELENRNVRGVDGLLADLGVSSHQFDTPERGFSTRFDGPLDMRMNPEEGQSAADVVAQYSEAELHRIFGMYGEVTNARTLARTLVQARNAQAIETIADLKKAIQSCVARGKENKYLAQVFQALRLEVNDEMGVLQALLTQTAQVLRPGGRLVVMSYHSLEDRLVKNYIGQGKFFGEAEKDLFGNVQRPFESVTRKPVTASEEELKLNNRARSAKLRVAERNTLDAKPDGR</sequence>
<dbReference type="PANTHER" id="PTHR11265:SF0">
    <property type="entry name" value="12S RRNA N4-METHYLCYTIDINE METHYLTRANSFERASE"/>
    <property type="match status" value="1"/>
</dbReference>
<keyword evidence="5 6" id="KW-0949">S-adenosyl-L-methionine</keyword>
<dbReference type="EC" id="2.1.1.199" evidence="6"/>
<feature type="binding site" evidence="6">
    <location>
        <position position="107"/>
    </location>
    <ligand>
        <name>S-adenosyl-L-methionine</name>
        <dbReference type="ChEBI" id="CHEBI:59789"/>
    </ligand>
</feature>
<organism evidence="7 8">
    <name type="scientific">Hymenobacter koreensis</name>
    <dbReference type="NCBI Taxonomy" id="1084523"/>
    <lineage>
        <taxon>Bacteria</taxon>
        <taxon>Pseudomonadati</taxon>
        <taxon>Bacteroidota</taxon>
        <taxon>Cytophagia</taxon>
        <taxon>Cytophagales</taxon>
        <taxon>Hymenobacteraceae</taxon>
        <taxon>Hymenobacter</taxon>
    </lineage>
</organism>
<dbReference type="EMBL" id="BAABHA010000004">
    <property type="protein sequence ID" value="GAA4381886.1"/>
    <property type="molecule type" value="Genomic_DNA"/>
</dbReference>
<reference evidence="8" key="1">
    <citation type="journal article" date="2019" name="Int. J. Syst. Evol. Microbiol.">
        <title>The Global Catalogue of Microorganisms (GCM) 10K type strain sequencing project: providing services to taxonomists for standard genome sequencing and annotation.</title>
        <authorList>
            <consortium name="The Broad Institute Genomics Platform"/>
            <consortium name="The Broad Institute Genome Sequencing Center for Infectious Disease"/>
            <person name="Wu L."/>
            <person name="Ma J."/>
        </authorList>
    </citation>
    <scope>NUCLEOTIDE SEQUENCE [LARGE SCALE GENOMIC DNA]</scope>
    <source>
        <strain evidence="8">JCM 17924</strain>
    </source>
</reference>
<evidence type="ECO:0000256" key="5">
    <source>
        <dbReference type="ARBA" id="ARBA00022691"/>
    </source>
</evidence>
<comment type="subcellular location">
    <subcellularLocation>
        <location evidence="6">Cytoplasm</location>
    </subcellularLocation>
</comment>
<dbReference type="SUPFAM" id="SSF53335">
    <property type="entry name" value="S-adenosyl-L-methionine-dependent methyltransferases"/>
    <property type="match status" value="1"/>
</dbReference>
<dbReference type="HAMAP" id="MF_01007">
    <property type="entry name" value="16SrRNA_methyltr_H"/>
    <property type="match status" value="1"/>
</dbReference>
<keyword evidence="8" id="KW-1185">Reference proteome</keyword>
<dbReference type="InterPro" id="IPR023397">
    <property type="entry name" value="SAM-dep_MeTrfase_MraW_recog"/>
</dbReference>
<dbReference type="Proteomes" id="UP001500454">
    <property type="component" value="Unassembled WGS sequence"/>
</dbReference>
<protein>
    <recommendedName>
        <fullName evidence="6">Ribosomal RNA small subunit methyltransferase H</fullName>
        <ecNumber evidence="6">2.1.1.199</ecNumber>
    </recommendedName>
    <alternativeName>
        <fullName evidence="6">16S rRNA m(4)C1402 methyltransferase</fullName>
    </alternativeName>
    <alternativeName>
        <fullName evidence="6">rRNA (cytosine-N(4)-)-methyltransferase RsmH</fullName>
    </alternativeName>
</protein>
<accession>A0ABP8IZC6</accession>
<feature type="binding site" evidence="6">
    <location>
        <position position="58"/>
    </location>
    <ligand>
        <name>S-adenosyl-L-methionine</name>
        <dbReference type="ChEBI" id="CHEBI:59789"/>
    </ligand>
</feature>
<proteinExistence type="inferred from homology"/>
<name>A0ABP8IZC6_9BACT</name>
<dbReference type="SUPFAM" id="SSF81799">
    <property type="entry name" value="Putative methyltransferase TM0872, insert domain"/>
    <property type="match status" value="1"/>
</dbReference>
<dbReference type="CDD" id="cd02440">
    <property type="entry name" value="AdoMet_MTases"/>
    <property type="match status" value="1"/>
</dbReference>
<keyword evidence="6" id="KW-0963">Cytoplasm</keyword>
<feature type="binding site" evidence="6">
    <location>
        <begin position="38"/>
        <end position="40"/>
    </location>
    <ligand>
        <name>S-adenosyl-L-methionine</name>
        <dbReference type="ChEBI" id="CHEBI:59789"/>
    </ligand>
</feature>
<dbReference type="Gene3D" id="3.40.50.150">
    <property type="entry name" value="Vaccinia Virus protein VP39"/>
    <property type="match status" value="1"/>
</dbReference>
<dbReference type="PIRSF" id="PIRSF004486">
    <property type="entry name" value="MraW"/>
    <property type="match status" value="1"/>
</dbReference>
<evidence type="ECO:0000256" key="4">
    <source>
        <dbReference type="ARBA" id="ARBA00022679"/>
    </source>
</evidence>
<evidence type="ECO:0000256" key="3">
    <source>
        <dbReference type="ARBA" id="ARBA00022603"/>
    </source>
</evidence>
<gene>
    <name evidence="6 7" type="primary">rsmH</name>
    <name evidence="7" type="ORF">GCM10023186_21740</name>
</gene>
<comment type="caution">
    <text evidence="7">The sequence shown here is derived from an EMBL/GenBank/DDBJ whole genome shotgun (WGS) entry which is preliminary data.</text>
</comment>
<dbReference type="Gene3D" id="1.10.150.170">
    <property type="entry name" value="Putative methyltransferase TM0872, insert domain"/>
    <property type="match status" value="1"/>
</dbReference>
<feature type="binding site" evidence="6">
    <location>
        <position position="86"/>
    </location>
    <ligand>
        <name>S-adenosyl-L-methionine</name>
        <dbReference type="ChEBI" id="CHEBI:59789"/>
    </ligand>
</feature>
<evidence type="ECO:0000256" key="1">
    <source>
        <dbReference type="ARBA" id="ARBA00010396"/>
    </source>
</evidence>
<keyword evidence="3 6" id="KW-0489">Methyltransferase</keyword>
<keyword evidence="2 6" id="KW-0698">rRNA processing</keyword>
<evidence type="ECO:0000313" key="8">
    <source>
        <dbReference type="Proteomes" id="UP001500454"/>
    </source>
</evidence>
<dbReference type="InterPro" id="IPR002903">
    <property type="entry name" value="RsmH"/>
</dbReference>
<dbReference type="InterPro" id="IPR029063">
    <property type="entry name" value="SAM-dependent_MTases_sf"/>
</dbReference>
<comment type="similarity">
    <text evidence="1 6">Belongs to the methyltransferase superfamily. RsmH family.</text>
</comment>
<dbReference type="PANTHER" id="PTHR11265">
    <property type="entry name" value="S-ADENOSYL-METHYLTRANSFERASE MRAW"/>
    <property type="match status" value="1"/>
</dbReference>
<comment type="catalytic activity">
    <reaction evidence="6">
        <text>cytidine(1402) in 16S rRNA + S-adenosyl-L-methionine = N(4)-methylcytidine(1402) in 16S rRNA + S-adenosyl-L-homocysteine + H(+)</text>
        <dbReference type="Rhea" id="RHEA:42928"/>
        <dbReference type="Rhea" id="RHEA-COMP:10286"/>
        <dbReference type="Rhea" id="RHEA-COMP:10287"/>
        <dbReference type="ChEBI" id="CHEBI:15378"/>
        <dbReference type="ChEBI" id="CHEBI:57856"/>
        <dbReference type="ChEBI" id="CHEBI:59789"/>
        <dbReference type="ChEBI" id="CHEBI:74506"/>
        <dbReference type="ChEBI" id="CHEBI:82748"/>
        <dbReference type="EC" id="2.1.1.199"/>
    </reaction>
</comment>
<dbReference type="Pfam" id="PF01795">
    <property type="entry name" value="Methyltransf_5"/>
    <property type="match status" value="1"/>
</dbReference>
<feature type="binding site" evidence="6">
    <location>
        <position position="114"/>
    </location>
    <ligand>
        <name>S-adenosyl-L-methionine</name>
        <dbReference type="ChEBI" id="CHEBI:59789"/>
    </ligand>
</feature>
<comment type="function">
    <text evidence="6">Specifically methylates the N4 position of cytidine in position 1402 (C1402) of 16S rRNA.</text>
</comment>
<evidence type="ECO:0000256" key="2">
    <source>
        <dbReference type="ARBA" id="ARBA00022552"/>
    </source>
</evidence>
<evidence type="ECO:0000256" key="6">
    <source>
        <dbReference type="HAMAP-Rule" id="MF_01007"/>
    </source>
</evidence>
<evidence type="ECO:0000313" key="7">
    <source>
        <dbReference type="EMBL" id="GAA4381886.1"/>
    </source>
</evidence>
<dbReference type="NCBIfam" id="TIGR00006">
    <property type="entry name" value="16S rRNA (cytosine(1402)-N(4))-methyltransferase RsmH"/>
    <property type="match status" value="1"/>
</dbReference>
<keyword evidence="4 6" id="KW-0808">Transferase</keyword>